<gene>
    <name evidence="2" type="ORF">RSOLAG1IB_09506</name>
</gene>
<dbReference type="Proteomes" id="UP000059188">
    <property type="component" value="Unassembled WGS sequence"/>
</dbReference>
<proteinExistence type="predicted"/>
<sequence length="579" mass="65646">MNTNALPFGGLSPEIIIKILHYCECSSILRFAATCKLFHDIVAHSTSLRLHIELESNGLEILKGSFRHGATYSVILNDLRRFRDAWLDLDFSSQVVRFVGKSEMLLWELREGFYIRAFSQIGGRFADSIQFIPLDSGFPEHPPLFFDFTFNEFTADPRQELLAILSRGPHGDGHVCIHLCSSLTTLPHPLARYPRLIAQFDFVPPHYWPGFSIEIMENIVLAKVSHLQSCKYELLIWDWKSGVFLNRISSRRGICDFTFLDPQHLAVSSATLSNENRLDTLELLVFALSTGNSVSPDSDGSLRVADLPVSEPILRLGFPQIKNSSIISETGFFLRAEPTPGRTMHTSSATFMYASAITLSMTFCFRAVIGRRNVPPYCRVFIDGDFVRDQLLTAPREGGAKVLPWSSWGPNVTRWFTASEEPDHWICWMSGSRYIASLPVRPYCFLFDFSPRITERFRDRFAHSNPAALDHLVDTSDLVMAEQFHDLDHLGDVLYIFSSESPPEHQFFAITVGADNPSMIDNSDIFGFEEQIISRLPYRLVFRTDIEDDYEGWQINGNFLVGLTIQGGSEILGTYKLNH</sequence>
<evidence type="ECO:0000313" key="3">
    <source>
        <dbReference type="Proteomes" id="UP000059188"/>
    </source>
</evidence>
<dbReference type="EMBL" id="LN679144">
    <property type="protein sequence ID" value="CEL60282.1"/>
    <property type="molecule type" value="Genomic_DNA"/>
</dbReference>
<dbReference type="InterPro" id="IPR036047">
    <property type="entry name" value="F-box-like_dom_sf"/>
</dbReference>
<dbReference type="AlphaFoldDB" id="A0A0B7FVS5"/>
<name>A0A0B7FVS5_THACB</name>
<dbReference type="CDD" id="cd09917">
    <property type="entry name" value="F-box_SF"/>
    <property type="match status" value="1"/>
</dbReference>
<dbReference type="InterPro" id="IPR001810">
    <property type="entry name" value="F-box_dom"/>
</dbReference>
<dbReference type="Pfam" id="PF00646">
    <property type="entry name" value="F-box"/>
    <property type="match status" value="1"/>
</dbReference>
<feature type="domain" description="F-box" evidence="1">
    <location>
        <begin position="11"/>
        <end position="51"/>
    </location>
</feature>
<protein>
    <recommendedName>
        <fullName evidence="1">F-box domain-containing protein</fullName>
    </recommendedName>
</protein>
<evidence type="ECO:0000259" key="1">
    <source>
        <dbReference type="SMART" id="SM00256"/>
    </source>
</evidence>
<accession>A0A0B7FVS5</accession>
<dbReference type="SMART" id="SM00256">
    <property type="entry name" value="FBOX"/>
    <property type="match status" value="1"/>
</dbReference>
<reference evidence="2 3" key="1">
    <citation type="submission" date="2014-11" db="EMBL/GenBank/DDBJ databases">
        <authorList>
            <person name="Wibberg Daniel"/>
        </authorList>
    </citation>
    <scope>NUCLEOTIDE SEQUENCE [LARGE SCALE GENOMIC DNA]</scope>
    <source>
        <strain evidence="2">Rhizoctonia solani AG1-IB 7/3/14</strain>
    </source>
</reference>
<organism evidence="2 3">
    <name type="scientific">Thanatephorus cucumeris (strain AG1-IB / isolate 7/3/14)</name>
    <name type="common">Lettuce bottom rot fungus</name>
    <name type="synonym">Rhizoctonia solani</name>
    <dbReference type="NCBI Taxonomy" id="1108050"/>
    <lineage>
        <taxon>Eukaryota</taxon>
        <taxon>Fungi</taxon>
        <taxon>Dikarya</taxon>
        <taxon>Basidiomycota</taxon>
        <taxon>Agaricomycotina</taxon>
        <taxon>Agaricomycetes</taxon>
        <taxon>Cantharellales</taxon>
        <taxon>Ceratobasidiaceae</taxon>
        <taxon>Rhizoctonia</taxon>
        <taxon>Rhizoctonia solani AG-1</taxon>
    </lineage>
</organism>
<keyword evidence="3" id="KW-1185">Reference proteome</keyword>
<evidence type="ECO:0000313" key="2">
    <source>
        <dbReference type="EMBL" id="CEL60282.1"/>
    </source>
</evidence>
<dbReference type="OrthoDB" id="3256413at2759"/>
<dbReference type="SUPFAM" id="SSF81383">
    <property type="entry name" value="F-box domain"/>
    <property type="match status" value="1"/>
</dbReference>